<gene>
    <name evidence="1" type="ORF">QAD02_010203</name>
</gene>
<evidence type="ECO:0000313" key="2">
    <source>
        <dbReference type="Proteomes" id="UP001239111"/>
    </source>
</evidence>
<name>A0ACC2NBK8_9HYME</name>
<dbReference type="Proteomes" id="UP001239111">
    <property type="component" value="Chromosome 4"/>
</dbReference>
<dbReference type="EMBL" id="CM056744">
    <property type="protein sequence ID" value="KAJ8668540.1"/>
    <property type="molecule type" value="Genomic_DNA"/>
</dbReference>
<sequence length="191" mass="19908">MTSSSDSSMGNMSVITVIHRRPTIPEGPVELNESPLLFESDEDEEQGGMGFDVSGAHQANEAKADSKDGGESGVEVRAAEMHRDDQLLKGTLSPRFPPVGQKSIDYVSGFAEDDLQVVASNEGSIQHHQHSGAEGTSEAAGGSSTLAGSLSAMQDLGCSSTSASRRLNTGSISSTTASTAHTNRRELSSAR</sequence>
<protein>
    <submittedName>
        <fullName evidence="1">Uncharacterized protein</fullName>
    </submittedName>
</protein>
<keyword evidence="2" id="KW-1185">Reference proteome</keyword>
<reference evidence="1" key="1">
    <citation type="submission" date="2023-04" db="EMBL/GenBank/DDBJ databases">
        <title>A chromosome-level genome assembly of the parasitoid wasp Eretmocerus hayati.</title>
        <authorList>
            <person name="Zhong Y."/>
            <person name="Liu S."/>
            <person name="Liu Y."/>
        </authorList>
    </citation>
    <scope>NUCLEOTIDE SEQUENCE</scope>
    <source>
        <strain evidence="1">ZJU_SS_LIU_2023</strain>
    </source>
</reference>
<evidence type="ECO:0000313" key="1">
    <source>
        <dbReference type="EMBL" id="KAJ8668540.1"/>
    </source>
</evidence>
<accession>A0ACC2NBK8</accession>
<comment type="caution">
    <text evidence="1">The sequence shown here is derived from an EMBL/GenBank/DDBJ whole genome shotgun (WGS) entry which is preliminary data.</text>
</comment>
<proteinExistence type="predicted"/>
<organism evidence="1 2">
    <name type="scientific">Eretmocerus hayati</name>
    <dbReference type="NCBI Taxonomy" id="131215"/>
    <lineage>
        <taxon>Eukaryota</taxon>
        <taxon>Metazoa</taxon>
        <taxon>Ecdysozoa</taxon>
        <taxon>Arthropoda</taxon>
        <taxon>Hexapoda</taxon>
        <taxon>Insecta</taxon>
        <taxon>Pterygota</taxon>
        <taxon>Neoptera</taxon>
        <taxon>Endopterygota</taxon>
        <taxon>Hymenoptera</taxon>
        <taxon>Apocrita</taxon>
        <taxon>Proctotrupomorpha</taxon>
        <taxon>Chalcidoidea</taxon>
        <taxon>Aphelinidae</taxon>
        <taxon>Aphelininae</taxon>
        <taxon>Eretmocerus</taxon>
    </lineage>
</organism>